<dbReference type="GO" id="GO:0005524">
    <property type="term" value="F:ATP binding"/>
    <property type="evidence" value="ECO:0007669"/>
    <property type="project" value="InterPro"/>
</dbReference>
<evidence type="ECO:0000259" key="1">
    <source>
        <dbReference type="SMART" id="SM00382"/>
    </source>
</evidence>
<dbReference type="InterPro" id="IPR003959">
    <property type="entry name" value="ATPase_AAA_core"/>
</dbReference>
<dbReference type="SUPFAM" id="SSF52540">
    <property type="entry name" value="P-loop containing nucleoside triphosphate hydrolases"/>
    <property type="match status" value="1"/>
</dbReference>
<keyword evidence="3" id="KW-1185">Reference proteome</keyword>
<dbReference type="Pfam" id="PF23232">
    <property type="entry name" value="AAA_lid_13"/>
    <property type="match status" value="1"/>
</dbReference>
<dbReference type="InterPro" id="IPR027417">
    <property type="entry name" value="P-loop_NTPase"/>
</dbReference>
<reference evidence="3" key="2">
    <citation type="submission" date="2015-01" db="EMBL/GenBank/DDBJ databases">
        <title>Evolutionary Origins and Diversification of the Mycorrhizal Mutualists.</title>
        <authorList>
            <consortium name="DOE Joint Genome Institute"/>
            <consortium name="Mycorrhizal Genomics Consortium"/>
            <person name="Kohler A."/>
            <person name="Kuo A."/>
            <person name="Nagy L.G."/>
            <person name="Floudas D."/>
            <person name="Copeland A."/>
            <person name="Barry K.W."/>
            <person name="Cichocki N."/>
            <person name="Veneault-Fourrey C."/>
            <person name="LaButti K."/>
            <person name="Lindquist E.A."/>
            <person name="Lipzen A."/>
            <person name="Lundell T."/>
            <person name="Morin E."/>
            <person name="Murat C."/>
            <person name="Riley R."/>
            <person name="Ohm R."/>
            <person name="Sun H."/>
            <person name="Tunlid A."/>
            <person name="Henrissat B."/>
            <person name="Grigoriev I.V."/>
            <person name="Hibbett D.S."/>
            <person name="Martin F."/>
        </authorList>
    </citation>
    <scope>NUCLEOTIDE SEQUENCE [LARGE SCALE GENOMIC DNA]</scope>
    <source>
        <strain evidence="3">Zn</strain>
    </source>
</reference>
<dbReference type="InterPro" id="IPR056599">
    <property type="entry name" value="AAA_lid_fung"/>
</dbReference>
<gene>
    <name evidence="2" type="ORF">OIDMADRAFT_205833</name>
</gene>
<dbReference type="EMBL" id="KN832885">
    <property type="protein sequence ID" value="KIM96178.1"/>
    <property type="molecule type" value="Genomic_DNA"/>
</dbReference>
<accession>A0A0C3CB95</accession>
<dbReference type="PANTHER" id="PTHR46411">
    <property type="entry name" value="FAMILY ATPASE, PUTATIVE-RELATED"/>
    <property type="match status" value="1"/>
</dbReference>
<dbReference type="InterPro" id="IPR003593">
    <property type="entry name" value="AAA+_ATPase"/>
</dbReference>
<protein>
    <recommendedName>
        <fullName evidence="1">AAA+ ATPase domain-containing protein</fullName>
    </recommendedName>
</protein>
<reference evidence="2 3" key="1">
    <citation type="submission" date="2014-04" db="EMBL/GenBank/DDBJ databases">
        <authorList>
            <consortium name="DOE Joint Genome Institute"/>
            <person name="Kuo A."/>
            <person name="Martino E."/>
            <person name="Perotto S."/>
            <person name="Kohler A."/>
            <person name="Nagy L.G."/>
            <person name="Floudas D."/>
            <person name="Copeland A."/>
            <person name="Barry K.W."/>
            <person name="Cichocki N."/>
            <person name="Veneault-Fourrey C."/>
            <person name="LaButti K."/>
            <person name="Lindquist E.A."/>
            <person name="Lipzen A."/>
            <person name="Lundell T."/>
            <person name="Morin E."/>
            <person name="Murat C."/>
            <person name="Sun H."/>
            <person name="Tunlid A."/>
            <person name="Henrissat B."/>
            <person name="Grigoriev I.V."/>
            <person name="Hibbett D.S."/>
            <person name="Martin F."/>
            <person name="Nordberg H.P."/>
            <person name="Cantor M.N."/>
            <person name="Hua S.X."/>
        </authorList>
    </citation>
    <scope>NUCLEOTIDE SEQUENCE [LARGE SCALE GENOMIC DNA]</scope>
    <source>
        <strain evidence="2 3">Zn</strain>
    </source>
</reference>
<name>A0A0C3CB95_OIDMZ</name>
<dbReference type="SMART" id="SM00382">
    <property type="entry name" value="AAA"/>
    <property type="match status" value="1"/>
</dbReference>
<dbReference type="Proteomes" id="UP000054321">
    <property type="component" value="Unassembled WGS sequence"/>
</dbReference>
<evidence type="ECO:0000313" key="2">
    <source>
        <dbReference type="EMBL" id="KIM96178.1"/>
    </source>
</evidence>
<dbReference type="AlphaFoldDB" id="A0A0C3CB95"/>
<dbReference type="InParanoid" id="A0A0C3CB95"/>
<evidence type="ECO:0000313" key="3">
    <source>
        <dbReference type="Proteomes" id="UP000054321"/>
    </source>
</evidence>
<dbReference type="STRING" id="913774.A0A0C3CB95"/>
<dbReference type="GO" id="GO:0016887">
    <property type="term" value="F:ATP hydrolysis activity"/>
    <property type="evidence" value="ECO:0007669"/>
    <property type="project" value="InterPro"/>
</dbReference>
<dbReference type="Gene3D" id="3.40.50.300">
    <property type="entry name" value="P-loop containing nucleotide triphosphate hydrolases"/>
    <property type="match status" value="1"/>
</dbReference>
<feature type="domain" description="AAA+ ATPase" evidence="1">
    <location>
        <begin position="18"/>
        <end position="145"/>
    </location>
</feature>
<sequence>MDSKVESWGKDFVKDKGEGRIFLLHGSPGVGKTCTAECVADLIKRPLLPLTCGDMGVTASEVEKKFNLFFELGERWGAVVLMDEADIYLEQRSSENLERNSLVSVFLRSLEYFRGILFLTTNRVGSFDDAFISRIHVALHYKKLSEEYRAKIWEKNFNRMEKEGSISIAPGAIIYVTTDPDVRAVEWNGREIRNAFQTALALAQYQARKEGKKQVVLRADHLKRVVKMSRHFKDYITSTHKNQDEAKRAIIEERRNDMFGSS</sequence>
<dbReference type="PANTHER" id="PTHR46411:SF2">
    <property type="entry name" value="AAA+ ATPASE DOMAIN-CONTAINING PROTEIN"/>
    <property type="match status" value="1"/>
</dbReference>
<dbReference type="Pfam" id="PF00004">
    <property type="entry name" value="AAA"/>
    <property type="match status" value="1"/>
</dbReference>
<organism evidence="2 3">
    <name type="scientific">Oidiodendron maius (strain Zn)</name>
    <dbReference type="NCBI Taxonomy" id="913774"/>
    <lineage>
        <taxon>Eukaryota</taxon>
        <taxon>Fungi</taxon>
        <taxon>Dikarya</taxon>
        <taxon>Ascomycota</taxon>
        <taxon>Pezizomycotina</taxon>
        <taxon>Leotiomycetes</taxon>
        <taxon>Leotiomycetes incertae sedis</taxon>
        <taxon>Myxotrichaceae</taxon>
        <taxon>Oidiodendron</taxon>
    </lineage>
</organism>
<dbReference type="HOGENOM" id="CLU_004471_5_1_1"/>
<proteinExistence type="predicted"/>
<dbReference type="OrthoDB" id="10042665at2759"/>